<protein>
    <submittedName>
        <fullName evidence="1">Antigen WC1.1</fullName>
    </submittedName>
</protein>
<dbReference type="AlphaFoldDB" id="A0A0A9YNQ8"/>
<organism evidence="1">
    <name type="scientific">Lygus hesperus</name>
    <name type="common">Western plant bug</name>
    <dbReference type="NCBI Taxonomy" id="30085"/>
    <lineage>
        <taxon>Eukaryota</taxon>
        <taxon>Metazoa</taxon>
        <taxon>Ecdysozoa</taxon>
        <taxon>Arthropoda</taxon>
        <taxon>Hexapoda</taxon>
        <taxon>Insecta</taxon>
        <taxon>Pterygota</taxon>
        <taxon>Neoptera</taxon>
        <taxon>Paraneoptera</taxon>
        <taxon>Hemiptera</taxon>
        <taxon>Heteroptera</taxon>
        <taxon>Panheteroptera</taxon>
        <taxon>Cimicomorpha</taxon>
        <taxon>Miridae</taxon>
        <taxon>Mirini</taxon>
        <taxon>Lygus</taxon>
    </lineage>
</organism>
<gene>
    <name evidence="1" type="primary">WC11</name>
    <name evidence="1" type="ORF">CM83_15006</name>
    <name evidence="2" type="ORF">g.3042</name>
</gene>
<reference evidence="1" key="2">
    <citation type="submission" date="2014-07" db="EMBL/GenBank/DDBJ databases">
        <authorList>
            <person name="Hull J."/>
        </authorList>
    </citation>
    <scope>NUCLEOTIDE SEQUENCE</scope>
</reference>
<name>A0A0A9YNQ8_LYGHE</name>
<evidence type="ECO:0000313" key="1">
    <source>
        <dbReference type="EMBL" id="JAG34667.1"/>
    </source>
</evidence>
<dbReference type="EMBL" id="GBHO01008937">
    <property type="protein sequence ID" value="JAG34667.1"/>
    <property type="molecule type" value="Transcribed_RNA"/>
</dbReference>
<reference evidence="1" key="1">
    <citation type="journal article" date="2014" name="PLoS ONE">
        <title>Transcriptome-Based Identification of ABC Transporters in the Western Tarnished Plant Bug Lygus hesperus.</title>
        <authorList>
            <person name="Hull J.J."/>
            <person name="Chaney K."/>
            <person name="Geib S.M."/>
            <person name="Fabrick J.A."/>
            <person name="Brent C.S."/>
            <person name="Walsh D."/>
            <person name="Lavine L.C."/>
        </authorList>
    </citation>
    <scope>NUCLEOTIDE SEQUENCE</scope>
</reference>
<reference evidence="2" key="3">
    <citation type="journal article" date="2016" name="Gigascience">
        <title>De novo construction of an expanded transcriptome assembly for the western tarnished plant bug, Lygus hesperus.</title>
        <authorList>
            <person name="Tassone E.E."/>
            <person name="Geib S.M."/>
            <person name="Hall B."/>
            <person name="Fabrick J.A."/>
            <person name="Brent C.S."/>
            <person name="Hull J.J."/>
        </authorList>
    </citation>
    <scope>NUCLEOTIDE SEQUENCE</scope>
</reference>
<evidence type="ECO:0000313" key="2">
    <source>
        <dbReference type="EMBL" id="JAQ13628.1"/>
    </source>
</evidence>
<dbReference type="EMBL" id="GDHC01005001">
    <property type="protein sequence ID" value="JAQ13628.1"/>
    <property type="molecule type" value="Transcribed_RNA"/>
</dbReference>
<proteinExistence type="predicted"/>
<accession>A0A0A9YNQ8</accession>
<sequence length="227" mass="25897">MPWGAKCIAEHLMGRTTMAKMKPLHKSDGWFVVWVSIHSLDVLASFVDTKPPLACPPLRWRRRHSVLKWYQTCCLVLVQSTSSSLLLLFTKKQKSGMKSGDQITDAFTTRPRYGGAELVTPAAPSPPPPLPCLTQPNVVKQTMWKGLRCENVITSVLSLTQQSIYQRMAQVQVQSRPIDYAWRNARWRVMSKYCVTKMYRKSLTTGHFIIAKVALTGRYTPSQKRDW</sequence>